<protein>
    <recommendedName>
        <fullName evidence="1">PUM-HD domain-containing protein</fullName>
    </recommendedName>
</protein>
<dbReference type="InterPro" id="IPR011989">
    <property type="entry name" value="ARM-like"/>
</dbReference>
<dbReference type="GO" id="GO:0003723">
    <property type="term" value="F:RNA binding"/>
    <property type="evidence" value="ECO:0007669"/>
    <property type="project" value="InterPro"/>
</dbReference>
<evidence type="ECO:0000313" key="3">
    <source>
        <dbReference type="Proteomes" id="UP000723463"/>
    </source>
</evidence>
<evidence type="ECO:0000259" key="1">
    <source>
        <dbReference type="PROSITE" id="PS50303"/>
    </source>
</evidence>
<dbReference type="InterPro" id="IPR033133">
    <property type="entry name" value="PUM-HD"/>
</dbReference>
<dbReference type="SUPFAM" id="SSF48371">
    <property type="entry name" value="ARM repeat"/>
    <property type="match status" value="1"/>
</dbReference>
<comment type="caution">
    <text evidence="2">The sequence shown here is derived from an EMBL/GenBank/DDBJ whole genome shotgun (WGS) entry which is preliminary data.</text>
</comment>
<proteinExistence type="predicted"/>
<dbReference type="InterPro" id="IPR016024">
    <property type="entry name" value="ARM-type_fold"/>
</dbReference>
<gene>
    <name evidence="2" type="ORF">EC957_008794</name>
</gene>
<evidence type="ECO:0000313" key="2">
    <source>
        <dbReference type="EMBL" id="KAF9537130.1"/>
    </source>
</evidence>
<accession>A0A9P6JXY7</accession>
<dbReference type="EMBL" id="JAAAXW010000456">
    <property type="protein sequence ID" value="KAF9537130.1"/>
    <property type="molecule type" value="Genomic_DNA"/>
</dbReference>
<keyword evidence="3" id="KW-1185">Reference proteome</keyword>
<dbReference type="Proteomes" id="UP000723463">
    <property type="component" value="Unassembled WGS sequence"/>
</dbReference>
<reference evidence="2" key="1">
    <citation type="journal article" date="2020" name="Fungal Divers.">
        <title>Resolving the Mortierellaceae phylogeny through synthesis of multi-gene phylogenetics and phylogenomics.</title>
        <authorList>
            <person name="Vandepol N."/>
            <person name="Liber J."/>
            <person name="Desiro A."/>
            <person name="Na H."/>
            <person name="Kennedy M."/>
            <person name="Barry K."/>
            <person name="Grigoriev I.V."/>
            <person name="Miller A.N."/>
            <person name="O'Donnell K."/>
            <person name="Stajich J.E."/>
            <person name="Bonito G."/>
        </authorList>
    </citation>
    <scope>NUCLEOTIDE SEQUENCE</scope>
    <source>
        <strain evidence="2">NRRL 2591</strain>
    </source>
</reference>
<dbReference type="PROSITE" id="PS50303">
    <property type="entry name" value="PUM_HD"/>
    <property type="match status" value="1"/>
</dbReference>
<name>A0A9P6JXY7_9FUNG</name>
<dbReference type="Gene3D" id="1.25.10.10">
    <property type="entry name" value="Leucine-rich Repeat Variant"/>
    <property type="match status" value="1"/>
</dbReference>
<dbReference type="AlphaFoldDB" id="A0A9P6JXY7"/>
<feature type="domain" description="PUM-HD" evidence="1">
    <location>
        <begin position="1"/>
        <end position="63"/>
    </location>
</feature>
<sequence length="136" mass="14576">MIDKARLDKLLWDSYANYVDQTSLDFTDPIQRTQLVKCIRPLLPAISNIPYRKRIQGKLHPDQMSGVNNSTAHLGLNGGMNGCLNGGMNGGMNGSMNGGMPMANMGGMNGAMSGGMNRMNVNSNMNGNMMGFGFPG</sequence>
<organism evidence="2 3">
    <name type="scientific">Mortierella hygrophila</name>
    <dbReference type="NCBI Taxonomy" id="979708"/>
    <lineage>
        <taxon>Eukaryota</taxon>
        <taxon>Fungi</taxon>
        <taxon>Fungi incertae sedis</taxon>
        <taxon>Mucoromycota</taxon>
        <taxon>Mortierellomycotina</taxon>
        <taxon>Mortierellomycetes</taxon>
        <taxon>Mortierellales</taxon>
        <taxon>Mortierellaceae</taxon>
        <taxon>Mortierella</taxon>
    </lineage>
</organism>